<feature type="transmembrane region" description="Helical" evidence="1">
    <location>
        <begin position="14"/>
        <end position="35"/>
    </location>
</feature>
<dbReference type="Proteomes" id="UP000177649">
    <property type="component" value="Unassembled WGS sequence"/>
</dbReference>
<protein>
    <recommendedName>
        <fullName evidence="4">Type 4 fimbrial biogenesis protein PilX N-terminal domain-containing protein</fullName>
    </recommendedName>
</protein>
<keyword evidence="1" id="KW-1133">Transmembrane helix</keyword>
<accession>A0A1G2PYG7</accession>
<dbReference type="STRING" id="1802370.A2Z62_02705"/>
<sequence>MKKNSQGSSLLETLIYAAILGMVAIFTTDSILAMMKSYTSVKMSRDLNFSASVAMERMANEIRLANNINDAGSVFAASPGKLKLDTMDSFDSPATIEFFLSGAGIFVQEGSGAPEALTASSTEITSLIFNKITSSSVSKAVKISLTAKAKGGRMEKTEKFYNTAILRGSY</sequence>
<comment type="caution">
    <text evidence="2">The sequence shown here is derived from an EMBL/GenBank/DDBJ whole genome shotgun (WGS) entry which is preliminary data.</text>
</comment>
<proteinExistence type="predicted"/>
<evidence type="ECO:0000256" key="1">
    <source>
        <dbReference type="SAM" id="Phobius"/>
    </source>
</evidence>
<evidence type="ECO:0000313" key="2">
    <source>
        <dbReference type="EMBL" id="OHA53374.1"/>
    </source>
</evidence>
<organism evidence="2 3">
    <name type="scientific">Candidatus Terrybacteria bacterium RIFCSPLOWO2_02_42_20</name>
    <dbReference type="NCBI Taxonomy" id="1802370"/>
    <lineage>
        <taxon>Bacteria</taxon>
        <taxon>Candidatus Terryibacteriota</taxon>
    </lineage>
</organism>
<gene>
    <name evidence="2" type="ORF">A2Z62_02705</name>
</gene>
<evidence type="ECO:0008006" key="4">
    <source>
        <dbReference type="Google" id="ProtNLM"/>
    </source>
</evidence>
<keyword evidence="1" id="KW-0812">Transmembrane</keyword>
<keyword evidence="1" id="KW-0472">Membrane</keyword>
<name>A0A1G2PYG7_9BACT</name>
<evidence type="ECO:0000313" key="3">
    <source>
        <dbReference type="Proteomes" id="UP000177649"/>
    </source>
</evidence>
<dbReference type="EMBL" id="MHTA01000035">
    <property type="protein sequence ID" value="OHA53374.1"/>
    <property type="molecule type" value="Genomic_DNA"/>
</dbReference>
<reference evidence="2 3" key="1">
    <citation type="journal article" date="2016" name="Nat. Commun.">
        <title>Thousands of microbial genomes shed light on interconnected biogeochemical processes in an aquifer system.</title>
        <authorList>
            <person name="Anantharaman K."/>
            <person name="Brown C.T."/>
            <person name="Hug L.A."/>
            <person name="Sharon I."/>
            <person name="Castelle C.J."/>
            <person name="Probst A.J."/>
            <person name="Thomas B.C."/>
            <person name="Singh A."/>
            <person name="Wilkins M.J."/>
            <person name="Karaoz U."/>
            <person name="Brodie E.L."/>
            <person name="Williams K.H."/>
            <person name="Hubbard S.S."/>
            <person name="Banfield J.F."/>
        </authorList>
    </citation>
    <scope>NUCLEOTIDE SEQUENCE [LARGE SCALE GENOMIC DNA]</scope>
</reference>
<dbReference type="AlphaFoldDB" id="A0A1G2PYG7"/>